<dbReference type="PANTHER" id="PTHR22807">
    <property type="entry name" value="NOP2 YEAST -RELATED NOL1/NOP2/FMU SUN DOMAIN-CONTAINING"/>
    <property type="match status" value="1"/>
</dbReference>
<evidence type="ECO:0000256" key="15">
    <source>
        <dbReference type="SAM" id="Coils"/>
    </source>
</evidence>
<dbReference type="InterPro" id="IPR004573">
    <property type="entry name" value="rRNA_ssu_MeTfrase_B"/>
</dbReference>
<evidence type="ECO:0000256" key="11">
    <source>
        <dbReference type="ARBA" id="ARBA00030399"/>
    </source>
</evidence>
<evidence type="ECO:0000256" key="3">
    <source>
        <dbReference type="ARBA" id="ARBA00007494"/>
    </source>
</evidence>
<dbReference type="Pfam" id="PF01029">
    <property type="entry name" value="NusB"/>
    <property type="match status" value="1"/>
</dbReference>
<feature type="coiled-coil region" evidence="15">
    <location>
        <begin position="281"/>
        <end position="308"/>
    </location>
</feature>
<feature type="domain" description="SAM-dependent MTase RsmB/NOP-type" evidence="16">
    <location>
        <begin position="162"/>
        <end position="428"/>
    </location>
</feature>
<feature type="binding site" evidence="14">
    <location>
        <position position="301"/>
    </location>
    <ligand>
        <name>S-adenosyl-L-methionine</name>
        <dbReference type="ChEBI" id="CHEBI:59789"/>
    </ligand>
</feature>
<dbReference type="FunFam" id="3.40.50.150:FF:000022">
    <property type="entry name" value="Ribosomal RNA small subunit methyltransferase B"/>
    <property type="match status" value="1"/>
</dbReference>
<evidence type="ECO:0000256" key="5">
    <source>
        <dbReference type="ARBA" id="ARBA00022490"/>
    </source>
</evidence>
<dbReference type="Gene3D" id="1.10.287.730">
    <property type="entry name" value="Helix hairpin bin"/>
    <property type="match status" value="1"/>
</dbReference>
<dbReference type="GO" id="GO:0003723">
    <property type="term" value="F:RNA binding"/>
    <property type="evidence" value="ECO:0007669"/>
    <property type="project" value="UniProtKB-UniRule"/>
</dbReference>
<dbReference type="GO" id="GO:0070475">
    <property type="term" value="P:rRNA base methylation"/>
    <property type="evidence" value="ECO:0007669"/>
    <property type="project" value="TreeGrafter"/>
</dbReference>
<dbReference type="PROSITE" id="PS01153">
    <property type="entry name" value="NOL1_NOP2_SUN"/>
    <property type="match status" value="1"/>
</dbReference>
<evidence type="ECO:0000256" key="13">
    <source>
        <dbReference type="ARBA" id="ARBA00047283"/>
    </source>
</evidence>
<evidence type="ECO:0000256" key="14">
    <source>
        <dbReference type="PROSITE-ProRule" id="PRU01023"/>
    </source>
</evidence>
<accession>A0AA37RZ73</accession>
<protein>
    <recommendedName>
        <fullName evidence="4">16S rRNA (cytosine(967)-C(5))-methyltransferase</fullName>
        <ecNumber evidence="4">2.1.1.176</ecNumber>
    </recommendedName>
    <alternativeName>
        <fullName evidence="11">16S rRNA m5C967 methyltransferase</fullName>
    </alternativeName>
    <alternativeName>
        <fullName evidence="12">rRNA (cytosine-C(5)-)-methyltransferase RsmB</fullName>
    </alternativeName>
</protein>
<dbReference type="PANTHER" id="PTHR22807:SF61">
    <property type="entry name" value="NOL1_NOP2_SUN FAMILY PROTEIN _ ANTITERMINATION NUSB DOMAIN-CONTAINING PROTEIN"/>
    <property type="match status" value="1"/>
</dbReference>
<proteinExistence type="inferred from homology"/>
<evidence type="ECO:0000256" key="4">
    <source>
        <dbReference type="ARBA" id="ARBA00012140"/>
    </source>
</evidence>
<dbReference type="InterPro" id="IPR049560">
    <property type="entry name" value="MeTrfase_RsmB-F_NOP2_cat"/>
</dbReference>
<keyword evidence="9 14" id="KW-0949">S-adenosyl-L-methionine</keyword>
<organism evidence="17 18">
    <name type="scientific">Paraferrimonas sedimenticola</name>
    <dbReference type="NCBI Taxonomy" id="375674"/>
    <lineage>
        <taxon>Bacteria</taxon>
        <taxon>Pseudomonadati</taxon>
        <taxon>Pseudomonadota</taxon>
        <taxon>Gammaproteobacteria</taxon>
        <taxon>Alteromonadales</taxon>
        <taxon>Ferrimonadaceae</taxon>
        <taxon>Paraferrimonas</taxon>
    </lineage>
</organism>
<dbReference type="SUPFAM" id="SSF48013">
    <property type="entry name" value="NusB-like"/>
    <property type="match status" value="1"/>
</dbReference>
<dbReference type="SUPFAM" id="SSF53335">
    <property type="entry name" value="S-adenosyl-L-methionine-dependent methyltransferases"/>
    <property type="match status" value="1"/>
</dbReference>
<dbReference type="InterPro" id="IPR035926">
    <property type="entry name" value="NusB-like_sf"/>
</dbReference>
<dbReference type="Pfam" id="PF22458">
    <property type="entry name" value="RsmF-B_ferredox"/>
    <property type="match status" value="1"/>
</dbReference>
<comment type="subcellular location">
    <subcellularLocation>
        <location evidence="2">Cytoplasm</location>
    </subcellularLocation>
</comment>
<comment type="function">
    <text evidence="1">Specifically methylates the cytosine at position 967 (m5C967) of 16S rRNA.</text>
</comment>
<feature type="binding site" evidence="14">
    <location>
        <position position="320"/>
    </location>
    <ligand>
        <name>S-adenosyl-L-methionine</name>
        <dbReference type="ChEBI" id="CHEBI:59789"/>
    </ligand>
</feature>
<dbReference type="EMBL" id="BSNC01000009">
    <property type="protein sequence ID" value="GLP97694.1"/>
    <property type="molecule type" value="Genomic_DNA"/>
</dbReference>
<reference evidence="17" key="2">
    <citation type="submission" date="2023-01" db="EMBL/GenBank/DDBJ databases">
        <title>Draft genome sequence of Paraferrimonas sedimenticola strain NBRC 101628.</title>
        <authorList>
            <person name="Sun Q."/>
            <person name="Mori K."/>
        </authorList>
    </citation>
    <scope>NUCLEOTIDE SEQUENCE</scope>
    <source>
        <strain evidence="17">NBRC 101628</strain>
    </source>
</reference>
<dbReference type="InterPro" id="IPR001678">
    <property type="entry name" value="MeTrfase_RsmB-F_NOP2_dom"/>
</dbReference>
<keyword evidence="10 14" id="KW-0694">RNA-binding</keyword>
<dbReference type="Gene3D" id="1.10.940.10">
    <property type="entry name" value="NusB-like"/>
    <property type="match status" value="1"/>
</dbReference>
<dbReference type="Pfam" id="PF01189">
    <property type="entry name" value="Methyltr_RsmB-F"/>
    <property type="match status" value="1"/>
</dbReference>
<dbReference type="NCBIfam" id="TIGR00563">
    <property type="entry name" value="rsmB"/>
    <property type="match status" value="1"/>
</dbReference>
<dbReference type="InterPro" id="IPR029063">
    <property type="entry name" value="SAM-dependent_MTases_sf"/>
</dbReference>
<dbReference type="Gene3D" id="3.30.70.1170">
    <property type="entry name" value="Sun protein, domain 3"/>
    <property type="match status" value="1"/>
</dbReference>
<dbReference type="FunFam" id="3.30.70.1170:FF:000002">
    <property type="entry name" value="Ribosomal RNA small subunit methyltransferase B"/>
    <property type="match status" value="1"/>
</dbReference>
<evidence type="ECO:0000256" key="8">
    <source>
        <dbReference type="ARBA" id="ARBA00022679"/>
    </source>
</evidence>
<dbReference type="GO" id="GO:0009383">
    <property type="term" value="F:rRNA (cytosine-C5-)-methyltransferase activity"/>
    <property type="evidence" value="ECO:0007669"/>
    <property type="project" value="TreeGrafter"/>
</dbReference>
<sequence length="432" mass="48070">MSRTNVRAAAAQVCFAVIDNGQSLSRELPRHQQTLANGKDKALLAELCYGVLRQLVQLERLISDRLQNPLKGKKRVIHHLLLVGAYQLYYTRVPVHAALSESVEATRKLKAPGMTKLVNGVLRQLERERPELSQDSPSLTYNHPGWLIKSLQQAYPDQWQQVLEANNQRPPMWLRNNASLQSREQYLQELQQADIAASAGDSQDAILLEAPTDVANLPGFDAGRVSVQDGAAQWAAELLDAQPGERVLDACAAPGGKTCHILERQPQLASLLAVDFDGERLKRVHQNLARLNLQAEVLQADASNLNASYDGEQFDRILLDAPCSATGVIRRHPDIKWLRRASDIDELVLLQQQILEHLWQWLKPGGTLVYATCSVLPQENERQIKAFAEKTDDVRIEAITAGSDTLGWQLLPGKAQTDGFYYAKLVKQSVPA</sequence>
<evidence type="ECO:0000256" key="9">
    <source>
        <dbReference type="ARBA" id="ARBA00022691"/>
    </source>
</evidence>
<evidence type="ECO:0000256" key="12">
    <source>
        <dbReference type="ARBA" id="ARBA00031088"/>
    </source>
</evidence>
<evidence type="ECO:0000256" key="2">
    <source>
        <dbReference type="ARBA" id="ARBA00004496"/>
    </source>
</evidence>
<dbReference type="EC" id="2.1.1.176" evidence="4"/>
<dbReference type="InterPro" id="IPR018314">
    <property type="entry name" value="RsmB/NOL1/NOP2-like_CS"/>
</dbReference>
<keyword evidence="8 14" id="KW-0808">Transferase</keyword>
<dbReference type="CDD" id="cd02440">
    <property type="entry name" value="AdoMet_MTases"/>
    <property type="match status" value="1"/>
</dbReference>
<dbReference type="Gene3D" id="3.40.50.150">
    <property type="entry name" value="Vaccinia Virus protein VP39"/>
    <property type="match status" value="1"/>
</dbReference>
<dbReference type="InterPro" id="IPR054728">
    <property type="entry name" value="RsmB-like_ferredoxin"/>
</dbReference>
<dbReference type="RefSeq" id="WP_095507008.1">
    <property type="nucleotide sequence ID" value="NZ_BSNC01000009.1"/>
</dbReference>
<dbReference type="NCBIfam" id="NF011494">
    <property type="entry name" value="PRK14902.1"/>
    <property type="match status" value="1"/>
</dbReference>
<evidence type="ECO:0000256" key="1">
    <source>
        <dbReference type="ARBA" id="ARBA00002724"/>
    </source>
</evidence>
<comment type="caution">
    <text evidence="17">The sequence shown here is derived from an EMBL/GenBank/DDBJ whole genome shotgun (WGS) entry which is preliminary data.</text>
</comment>
<evidence type="ECO:0000256" key="7">
    <source>
        <dbReference type="ARBA" id="ARBA00022603"/>
    </source>
</evidence>
<dbReference type="GO" id="GO:0006355">
    <property type="term" value="P:regulation of DNA-templated transcription"/>
    <property type="evidence" value="ECO:0007669"/>
    <property type="project" value="InterPro"/>
</dbReference>
<keyword evidence="6" id="KW-0698">rRNA processing</keyword>
<evidence type="ECO:0000256" key="6">
    <source>
        <dbReference type="ARBA" id="ARBA00022552"/>
    </source>
</evidence>
<dbReference type="NCBIfam" id="NF008149">
    <property type="entry name" value="PRK10901.1"/>
    <property type="match status" value="1"/>
</dbReference>
<evidence type="ECO:0000313" key="18">
    <source>
        <dbReference type="Proteomes" id="UP001161422"/>
    </source>
</evidence>
<evidence type="ECO:0000313" key="17">
    <source>
        <dbReference type="EMBL" id="GLP97694.1"/>
    </source>
</evidence>
<keyword evidence="5" id="KW-0963">Cytoplasm</keyword>
<gene>
    <name evidence="17" type="primary">rsmB</name>
    <name evidence="17" type="ORF">GCM10007895_30010</name>
</gene>
<feature type="binding site" evidence="14">
    <location>
        <position position="275"/>
    </location>
    <ligand>
        <name>S-adenosyl-L-methionine</name>
        <dbReference type="ChEBI" id="CHEBI:59789"/>
    </ligand>
</feature>
<comment type="catalytic activity">
    <reaction evidence="13">
        <text>cytidine(967) in 16S rRNA + S-adenosyl-L-methionine = 5-methylcytidine(967) in 16S rRNA + S-adenosyl-L-homocysteine + H(+)</text>
        <dbReference type="Rhea" id="RHEA:42748"/>
        <dbReference type="Rhea" id="RHEA-COMP:10219"/>
        <dbReference type="Rhea" id="RHEA-COMP:10220"/>
        <dbReference type="ChEBI" id="CHEBI:15378"/>
        <dbReference type="ChEBI" id="CHEBI:57856"/>
        <dbReference type="ChEBI" id="CHEBI:59789"/>
        <dbReference type="ChEBI" id="CHEBI:74483"/>
        <dbReference type="ChEBI" id="CHEBI:82748"/>
        <dbReference type="EC" id="2.1.1.176"/>
    </reaction>
</comment>
<comment type="similarity">
    <text evidence="3 14">Belongs to the class I-like SAM-binding methyltransferase superfamily. RsmB/NOP family.</text>
</comment>
<dbReference type="AlphaFoldDB" id="A0AA37RZ73"/>
<feature type="binding site" evidence="14">
    <location>
        <begin position="251"/>
        <end position="257"/>
    </location>
    <ligand>
        <name>S-adenosyl-L-methionine</name>
        <dbReference type="ChEBI" id="CHEBI:59789"/>
    </ligand>
</feature>
<evidence type="ECO:0000259" key="16">
    <source>
        <dbReference type="PROSITE" id="PS51686"/>
    </source>
</evidence>
<dbReference type="PROSITE" id="PS51686">
    <property type="entry name" value="SAM_MT_RSMB_NOP"/>
    <property type="match status" value="1"/>
</dbReference>
<dbReference type="PRINTS" id="PR02008">
    <property type="entry name" value="RCMTFAMILY"/>
</dbReference>
<name>A0AA37RZ73_9GAMM</name>
<dbReference type="InterPro" id="IPR023267">
    <property type="entry name" value="RCMT"/>
</dbReference>
<dbReference type="InterPro" id="IPR006027">
    <property type="entry name" value="NusB_RsmB_TIM44"/>
</dbReference>
<dbReference type="GO" id="GO:0005829">
    <property type="term" value="C:cytosol"/>
    <property type="evidence" value="ECO:0007669"/>
    <property type="project" value="TreeGrafter"/>
</dbReference>
<reference evidence="17" key="1">
    <citation type="journal article" date="2014" name="Int. J. Syst. Evol. Microbiol.">
        <title>Complete genome sequence of Corynebacterium casei LMG S-19264T (=DSM 44701T), isolated from a smear-ripened cheese.</title>
        <authorList>
            <consortium name="US DOE Joint Genome Institute (JGI-PGF)"/>
            <person name="Walter F."/>
            <person name="Albersmeier A."/>
            <person name="Kalinowski J."/>
            <person name="Ruckert C."/>
        </authorList>
    </citation>
    <scope>NUCLEOTIDE SEQUENCE</scope>
    <source>
        <strain evidence="17">NBRC 101628</strain>
    </source>
</reference>
<dbReference type="FunFam" id="1.10.287.730:FF:000001">
    <property type="entry name" value="Ribosomal RNA small subunit methyltransferase B"/>
    <property type="match status" value="1"/>
</dbReference>
<keyword evidence="7 14" id="KW-0489">Methyltransferase</keyword>
<dbReference type="Proteomes" id="UP001161422">
    <property type="component" value="Unassembled WGS sequence"/>
</dbReference>
<evidence type="ECO:0000256" key="10">
    <source>
        <dbReference type="ARBA" id="ARBA00022884"/>
    </source>
</evidence>
<feature type="active site" description="Nucleophile" evidence="14">
    <location>
        <position position="373"/>
    </location>
</feature>
<keyword evidence="15" id="KW-0175">Coiled coil</keyword>
<keyword evidence="18" id="KW-1185">Reference proteome</keyword>